<dbReference type="EMBL" id="JACIDJ010000001">
    <property type="protein sequence ID" value="MBB3897088.1"/>
    <property type="molecule type" value="Genomic_DNA"/>
</dbReference>
<dbReference type="GO" id="GO:0005524">
    <property type="term" value="F:ATP binding"/>
    <property type="evidence" value="ECO:0007669"/>
    <property type="project" value="InterPro"/>
</dbReference>
<name>A0A840A546_9PROT</name>
<proteinExistence type="predicted"/>
<dbReference type="Pfam" id="PF13304">
    <property type="entry name" value="AAA_21"/>
    <property type="match status" value="1"/>
</dbReference>
<dbReference type="InterPro" id="IPR051396">
    <property type="entry name" value="Bact_Antivir_Def_Nuclease"/>
</dbReference>
<accession>A0A840A546</accession>
<gene>
    <name evidence="2" type="ORF">GGQ83_000514</name>
</gene>
<dbReference type="PANTHER" id="PTHR43581">
    <property type="entry name" value="ATP/GTP PHOSPHATASE"/>
    <property type="match status" value="1"/>
</dbReference>
<protein>
    <submittedName>
        <fullName evidence="2">Putative ATPase</fullName>
    </submittedName>
</protein>
<dbReference type="InterPro" id="IPR027417">
    <property type="entry name" value="P-loop_NTPase"/>
</dbReference>
<dbReference type="InterPro" id="IPR003959">
    <property type="entry name" value="ATPase_AAA_core"/>
</dbReference>
<comment type="caution">
    <text evidence="2">The sequence shown here is derived from an EMBL/GenBank/DDBJ whole genome shotgun (WGS) entry which is preliminary data.</text>
</comment>
<dbReference type="AlphaFoldDB" id="A0A840A546"/>
<dbReference type="SUPFAM" id="SSF52540">
    <property type="entry name" value="P-loop containing nucleoside triphosphate hydrolases"/>
    <property type="match status" value="1"/>
</dbReference>
<dbReference type="PANTHER" id="PTHR43581:SF3">
    <property type="entry name" value="AAA+ ATPASE DOMAIN-CONTAINING PROTEIN"/>
    <property type="match status" value="1"/>
</dbReference>
<evidence type="ECO:0000313" key="2">
    <source>
        <dbReference type="EMBL" id="MBB3897088.1"/>
    </source>
</evidence>
<feature type="domain" description="ATPase AAA-type core" evidence="1">
    <location>
        <begin position="7"/>
        <end position="275"/>
    </location>
</feature>
<dbReference type="Proteomes" id="UP000553193">
    <property type="component" value="Unassembled WGS sequence"/>
</dbReference>
<sequence length="577" mass="65987">MKLTNGNILVGPNNSGKSSVLDCFKILDSALRYAKGASPKLKSIEGKGVVSYFELPMRIVDFLNDNLSNNYSEDDSILEFTHANKNKIVITFSETRAPIMHMETSARLPRKSSEFRSLFPVDLVIIPPISPLEENEIYLKDETVKANARTRLASRSFRNFWLRQSEEDFQKFRADVERVWPNIVVQFPNQPTITSKVVTMYFEERRIPREIYCSGFGFQIWLQLMTHLQNCTLNSILVLDEPDVYLHPDLQRALYRLIKERCGQFVIATHAIEIINEADTEEVVTINSSYRAARRISSEDEFLALHRYLGSHENAEFARIAKSRRIIFVEGKDGRLLRKFAQILGLVMLHETNNVPIMKLGGFSEWRKAQAAVWAFQEIIKIEMDAFCVFDRDFKSDAEVADFLAEFDAPRLKVRILERKEIENYLLIPEAIAAAANLRLRERTLPASVSATMIRDMLRKIASELETEVGSQLSSQEIRYRSRRKNKYDESTVIKISMNLARKMTIDDDLLLRLLPGKEALSRLFERLKSDTGVSLTEAMILSQVRIGQVAPDLVEILSAIDAFCNLAVCNLADGKE</sequence>
<dbReference type="Gene3D" id="3.40.50.300">
    <property type="entry name" value="P-loop containing nucleotide triphosphate hydrolases"/>
    <property type="match status" value="1"/>
</dbReference>
<keyword evidence="3" id="KW-1185">Reference proteome</keyword>
<evidence type="ECO:0000259" key="1">
    <source>
        <dbReference type="Pfam" id="PF13304"/>
    </source>
</evidence>
<reference evidence="2 3" key="1">
    <citation type="submission" date="2020-08" db="EMBL/GenBank/DDBJ databases">
        <title>Genomic Encyclopedia of Type Strains, Phase IV (KMG-IV): sequencing the most valuable type-strain genomes for metagenomic binning, comparative biology and taxonomic classification.</title>
        <authorList>
            <person name="Goeker M."/>
        </authorList>
    </citation>
    <scope>NUCLEOTIDE SEQUENCE [LARGE SCALE GENOMIC DNA]</scope>
    <source>
        <strain evidence="2 3">DSM 19979</strain>
    </source>
</reference>
<dbReference type="GO" id="GO:0016887">
    <property type="term" value="F:ATP hydrolysis activity"/>
    <property type="evidence" value="ECO:0007669"/>
    <property type="project" value="InterPro"/>
</dbReference>
<evidence type="ECO:0000313" key="3">
    <source>
        <dbReference type="Proteomes" id="UP000553193"/>
    </source>
</evidence>
<organism evidence="2 3">
    <name type="scientific">Roseococcus suduntuyensis</name>
    <dbReference type="NCBI Taxonomy" id="455361"/>
    <lineage>
        <taxon>Bacteria</taxon>
        <taxon>Pseudomonadati</taxon>
        <taxon>Pseudomonadota</taxon>
        <taxon>Alphaproteobacteria</taxon>
        <taxon>Acetobacterales</taxon>
        <taxon>Roseomonadaceae</taxon>
        <taxon>Roseococcus</taxon>
    </lineage>
</organism>